<name>A0ABN7BIM8_9HEMI</name>
<dbReference type="EMBL" id="AP028924">
    <property type="protein sequence ID" value="BET03412.1"/>
    <property type="molecule type" value="Genomic_DNA"/>
</dbReference>
<feature type="compositionally biased region" description="Basic and acidic residues" evidence="1">
    <location>
        <begin position="346"/>
        <end position="360"/>
    </location>
</feature>
<proteinExistence type="predicted"/>
<feature type="compositionally biased region" description="Low complexity" evidence="1">
    <location>
        <begin position="460"/>
        <end position="470"/>
    </location>
</feature>
<feature type="region of interest" description="Disordered" evidence="1">
    <location>
        <begin position="36"/>
        <end position="106"/>
    </location>
</feature>
<keyword evidence="3" id="KW-1185">Reference proteome</keyword>
<feature type="region of interest" description="Disordered" evidence="1">
    <location>
        <begin position="514"/>
        <end position="595"/>
    </location>
</feature>
<reference evidence="2 3" key="1">
    <citation type="submission" date="2023-09" db="EMBL/GenBank/DDBJ databases">
        <title>Nesidiocoris tenuis whole genome shotgun sequence.</title>
        <authorList>
            <person name="Shibata T."/>
            <person name="Shimoda M."/>
            <person name="Kobayashi T."/>
            <person name="Uehara T."/>
        </authorList>
    </citation>
    <scope>NUCLEOTIDE SEQUENCE [LARGE SCALE GENOMIC DNA]</scope>
    <source>
        <strain evidence="2 3">Japan</strain>
    </source>
</reference>
<feature type="compositionally biased region" description="Polar residues" evidence="1">
    <location>
        <begin position="75"/>
        <end position="86"/>
    </location>
</feature>
<feature type="region of interest" description="Disordered" evidence="1">
    <location>
        <begin position="416"/>
        <end position="476"/>
    </location>
</feature>
<dbReference type="Proteomes" id="UP001307889">
    <property type="component" value="Chromosome 16"/>
</dbReference>
<accession>A0ABN7BIM8</accession>
<evidence type="ECO:0000313" key="2">
    <source>
        <dbReference type="EMBL" id="BET03412.1"/>
    </source>
</evidence>
<gene>
    <name evidence="2" type="ORF">NTJ_16230</name>
</gene>
<feature type="compositionally biased region" description="Polar residues" evidence="1">
    <location>
        <begin position="651"/>
        <end position="665"/>
    </location>
</feature>
<feature type="compositionally biased region" description="Polar residues" evidence="1">
    <location>
        <begin position="435"/>
        <end position="447"/>
    </location>
</feature>
<feature type="compositionally biased region" description="Basic and acidic residues" evidence="1">
    <location>
        <begin position="182"/>
        <end position="194"/>
    </location>
</feature>
<feature type="region of interest" description="Disordered" evidence="1">
    <location>
        <begin position="149"/>
        <end position="205"/>
    </location>
</feature>
<sequence>MNTSASLVPFFGVFITSIVHKAYSTIQSQLNREVKISKSQSSGSKLLDDDLERESLQNKMGPAANESEKDDMRQPATSATLGSIHQNQEDDNTPATALPDDKNMNDIKTLCNDQGFKTIIAVNQNPKNPPQKTYLETEIDAYSAIDFTRKEPDDSQSNPPSNTKKAFTFNTPNPLPESEASQSKHEYSEVDKSKTRPKVPSKPTEVKIKAKQLENMLHLSTLSLARRSQDSAYHESQALDRVNSLPNLLVNDRRLPDSALTSRLSTAAPESDIQYAEIVNLSKASTVTTVRSVEATEYCDVLPESPPYVNNLYANTSRNSDEEESIYEDVTIPSENRPKTKPKVSKNVDVESPRKEHSDYENMSSPISDINFSFGRYENTETVNPALKHPGIFEVPKIYQNTSELIGKGVILEPPRQFSSFKPPASQGREKNRPQPLSLNPSASSCYENIPIDDTADNPSPHSSSAFTSSQYSGNSIASTATSSFQGIQVCYFPPTPPAEFYNKSLSYYVNPEEQQTGKVRGEPIASKSPVQTADRTSRSKIPKPLKQKPSFEQIQIPEEPAPPLPSVANSPPEDAAQKPANEQAVRLSAQRPTSGKAMRWYEKLGCIQTGSLQVSEPYGLPGERKKPKERRRSQFFVETDEPTHPEAQRSNEPQPCGNQSSYVNFQDVDSHLPGSSIQI</sequence>
<protein>
    <recommendedName>
        <fullName evidence="4">SoHo domain-containing protein</fullName>
    </recommendedName>
</protein>
<feature type="region of interest" description="Disordered" evidence="1">
    <location>
        <begin position="614"/>
        <end position="680"/>
    </location>
</feature>
<feature type="compositionally biased region" description="Polar residues" evidence="1">
    <location>
        <begin position="155"/>
        <end position="172"/>
    </location>
</feature>
<evidence type="ECO:0000256" key="1">
    <source>
        <dbReference type="SAM" id="MobiDB-lite"/>
    </source>
</evidence>
<evidence type="ECO:0000313" key="3">
    <source>
        <dbReference type="Proteomes" id="UP001307889"/>
    </source>
</evidence>
<feature type="region of interest" description="Disordered" evidence="1">
    <location>
        <begin position="319"/>
        <end position="364"/>
    </location>
</feature>
<evidence type="ECO:0008006" key="4">
    <source>
        <dbReference type="Google" id="ProtNLM"/>
    </source>
</evidence>
<organism evidence="2 3">
    <name type="scientific">Nesidiocoris tenuis</name>
    <dbReference type="NCBI Taxonomy" id="355587"/>
    <lineage>
        <taxon>Eukaryota</taxon>
        <taxon>Metazoa</taxon>
        <taxon>Ecdysozoa</taxon>
        <taxon>Arthropoda</taxon>
        <taxon>Hexapoda</taxon>
        <taxon>Insecta</taxon>
        <taxon>Pterygota</taxon>
        <taxon>Neoptera</taxon>
        <taxon>Paraneoptera</taxon>
        <taxon>Hemiptera</taxon>
        <taxon>Heteroptera</taxon>
        <taxon>Panheteroptera</taxon>
        <taxon>Cimicomorpha</taxon>
        <taxon>Miridae</taxon>
        <taxon>Dicyphina</taxon>
        <taxon>Nesidiocoris</taxon>
    </lineage>
</organism>